<dbReference type="InterPro" id="IPR029045">
    <property type="entry name" value="ClpP/crotonase-like_dom_sf"/>
</dbReference>
<dbReference type="AlphaFoldDB" id="A0A1G6SCG3"/>
<proteinExistence type="predicted"/>
<dbReference type="SUPFAM" id="SSF52096">
    <property type="entry name" value="ClpP/crotonase"/>
    <property type="match status" value="1"/>
</dbReference>
<name>A0A1G6SCG3_9BRAD</name>
<keyword evidence="2" id="KW-0732">Signal</keyword>
<evidence type="ECO:0000313" key="4">
    <source>
        <dbReference type="Proteomes" id="UP000199245"/>
    </source>
</evidence>
<dbReference type="EMBL" id="FMZW01000008">
    <property type="protein sequence ID" value="SDD13896.1"/>
    <property type="molecule type" value="Genomic_DNA"/>
</dbReference>
<protein>
    <submittedName>
        <fullName evidence="3">Uncharacterized protein</fullName>
    </submittedName>
</protein>
<dbReference type="Pfam" id="PF00574">
    <property type="entry name" value="CLP_protease"/>
    <property type="match status" value="1"/>
</dbReference>
<evidence type="ECO:0000313" key="3">
    <source>
        <dbReference type="EMBL" id="SDD13896.1"/>
    </source>
</evidence>
<reference evidence="3 4" key="1">
    <citation type="submission" date="2016-10" db="EMBL/GenBank/DDBJ databases">
        <authorList>
            <person name="de Groot N.N."/>
        </authorList>
    </citation>
    <scope>NUCLEOTIDE SEQUENCE [LARGE SCALE GENOMIC DNA]</scope>
    <source>
        <strain evidence="3 4">R5</strain>
    </source>
</reference>
<dbReference type="RefSeq" id="WP_092082221.1">
    <property type="nucleotide sequence ID" value="NZ_FMZW01000008.1"/>
</dbReference>
<dbReference type="InterPro" id="IPR023562">
    <property type="entry name" value="ClpP/TepA"/>
</dbReference>
<organism evidence="3 4">
    <name type="scientific">Bradyrhizobium brasilense</name>
    <dbReference type="NCBI Taxonomy" id="1419277"/>
    <lineage>
        <taxon>Bacteria</taxon>
        <taxon>Pseudomonadati</taxon>
        <taxon>Pseudomonadota</taxon>
        <taxon>Alphaproteobacteria</taxon>
        <taxon>Hyphomicrobiales</taxon>
        <taxon>Nitrobacteraceae</taxon>
        <taxon>Bradyrhizobium</taxon>
    </lineage>
</organism>
<feature type="signal peptide" evidence="2">
    <location>
        <begin position="1"/>
        <end position="20"/>
    </location>
</feature>
<feature type="chain" id="PRO_5011792380" evidence="2">
    <location>
        <begin position="21"/>
        <end position="436"/>
    </location>
</feature>
<dbReference type="Proteomes" id="UP000199245">
    <property type="component" value="Unassembled WGS sequence"/>
</dbReference>
<feature type="compositionally biased region" description="Low complexity" evidence="1">
    <location>
        <begin position="423"/>
        <end position="436"/>
    </location>
</feature>
<evidence type="ECO:0000256" key="1">
    <source>
        <dbReference type="SAM" id="MobiDB-lite"/>
    </source>
</evidence>
<dbReference type="Gene3D" id="3.90.226.10">
    <property type="entry name" value="2-enoyl-CoA Hydratase, Chain A, domain 1"/>
    <property type="match status" value="1"/>
</dbReference>
<gene>
    <name evidence="3" type="ORF">SAMN05216337_100829</name>
</gene>
<evidence type="ECO:0000256" key="2">
    <source>
        <dbReference type="SAM" id="SignalP"/>
    </source>
</evidence>
<sequence length="436" mass="47413">MFSRLLFFVALLLIPGVLRAEETPVQKAGFAKKLTIYLAHGPANACGAGCDRWIAIEGEIDREAAQRIRTFLFANKDRQLPIYLHSPGGNVEQSYGIARFLRAHKAIARVGRTIVPACSTGTQIDAACLKIKAAKGEVEAELTTRNAMCVSACAYLFLGATSREVAPDSVLAVHNSKLMFVVHGHPPAQVVADFRRREMVSADRDRNVFLAAMGISHELSDLIKSVKFEDLHVLTRPELYRFGIDTRPLPETLWAVEKETRPYVRKIVQQKRADGSAFRMMEWRLFCESKDRGRLMFVREFEEGAAGKSTVLMMAGPTRTVAFGRSARFGKYEVWSEAVTSDIVKAMLAAPHLQIGESLLAADAKLDVKSDAKSDVKSDTKSGLATFDIGTTGLEQGWTQLLASCPAATAGPKPASPLPAPVSPSVSAVPAASPSP</sequence>
<accession>A0A1G6SCG3</accession>
<feature type="region of interest" description="Disordered" evidence="1">
    <location>
        <begin position="408"/>
        <end position="436"/>
    </location>
</feature>